<keyword evidence="1" id="KW-0812">Transmembrane</keyword>
<dbReference type="EMBL" id="CAJNOK010007310">
    <property type="protein sequence ID" value="CAF1030830.1"/>
    <property type="molecule type" value="Genomic_DNA"/>
</dbReference>
<feature type="transmembrane region" description="Helical" evidence="1">
    <location>
        <begin position="144"/>
        <end position="163"/>
    </location>
</feature>
<keyword evidence="1" id="KW-1133">Transmembrane helix</keyword>
<dbReference type="EMBL" id="CAJOBA010007321">
    <property type="protein sequence ID" value="CAF3799038.1"/>
    <property type="molecule type" value="Genomic_DNA"/>
</dbReference>
<evidence type="ECO:0000313" key="3">
    <source>
        <dbReference type="EMBL" id="CAF3799038.1"/>
    </source>
</evidence>
<feature type="transmembrane region" description="Helical" evidence="1">
    <location>
        <begin position="102"/>
        <end position="123"/>
    </location>
</feature>
<evidence type="ECO:0008006" key="5">
    <source>
        <dbReference type="Google" id="ProtNLM"/>
    </source>
</evidence>
<feature type="transmembrane region" description="Helical" evidence="1">
    <location>
        <begin position="63"/>
        <end position="82"/>
    </location>
</feature>
<sequence length="626" mass="71955">MDLFNTDINSTYHGQNNLEHIQKILLHASIPYILIVSAVGIIGNIFTVILLSRRPLSKNLNNCTLIALAELLSACFTVHFTVQRFIAVKLPLKAALKSARLANYVIVFTCTILSLVYCISLVYNNQYYQCQEELTLKWFISDAILSFVLPFFLIICFNLLIVYQIRIHEKSAIAAQSTVNYVRSRASTTTTTVTNNSVNNNNNKRRCRSELSIHARPTQKKSSLSNNKHLQNRVYHWKKNRLADETSFSIDYSSNQNQSAEDPVVYYRTLRSNQQLLRANVNNNLAPYHQQRQQEQLPETASLRYSKRQQMCYKPEKKTLASCIRRFLKKGNDSSFKHHHHKSDDGTMCLRPLNSGEFEDYPMMENENKLSPVHLFLRKTKMTITDRLQKNSSGQQTKIALSTRVTRIKVPRGAHPRLFGQKNDESEGILCEAQPMARYGMMPCYDRHCFLCQSRRRGGEGANGDLLNTTVHSSSKQIHRFVNMYEAILNCDANCITSDIIYALTYPCGQCDFIGSTSMNFHERMLSKRVRCSNGFCNIVFIFRTSPNVMAWMEKRKDDCNFLFLVPGDCSYELRQFIDALFITHTETKLNTTGRLTHKGLWPIATTSFDHSNRGQRCDKLVRRSS</sequence>
<organism evidence="2 4">
    <name type="scientific">Didymodactylos carnosus</name>
    <dbReference type="NCBI Taxonomy" id="1234261"/>
    <lineage>
        <taxon>Eukaryota</taxon>
        <taxon>Metazoa</taxon>
        <taxon>Spiralia</taxon>
        <taxon>Gnathifera</taxon>
        <taxon>Rotifera</taxon>
        <taxon>Eurotatoria</taxon>
        <taxon>Bdelloidea</taxon>
        <taxon>Philodinida</taxon>
        <taxon>Philodinidae</taxon>
        <taxon>Didymodactylos</taxon>
    </lineage>
</organism>
<accession>A0A8S2DR79</accession>
<evidence type="ECO:0000313" key="4">
    <source>
        <dbReference type="Proteomes" id="UP000677228"/>
    </source>
</evidence>
<dbReference type="Gene3D" id="1.20.1070.10">
    <property type="entry name" value="Rhodopsin 7-helix transmembrane proteins"/>
    <property type="match status" value="1"/>
</dbReference>
<comment type="caution">
    <text evidence="2">The sequence shown here is derived from an EMBL/GenBank/DDBJ whole genome shotgun (WGS) entry which is preliminary data.</text>
</comment>
<proteinExistence type="predicted"/>
<protein>
    <recommendedName>
        <fullName evidence="5">G-protein coupled receptors family 1 profile domain-containing protein</fullName>
    </recommendedName>
</protein>
<dbReference type="Proteomes" id="UP000677228">
    <property type="component" value="Unassembled WGS sequence"/>
</dbReference>
<keyword evidence="1" id="KW-0472">Membrane</keyword>
<dbReference type="Proteomes" id="UP000682733">
    <property type="component" value="Unassembled WGS sequence"/>
</dbReference>
<name>A0A8S2DR79_9BILA</name>
<dbReference type="SUPFAM" id="SSF81321">
    <property type="entry name" value="Family A G protein-coupled receptor-like"/>
    <property type="match status" value="1"/>
</dbReference>
<feature type="transmembrane region" description="Helical" evidence="1">
    <location>
        <begin position="30"/>
        <end position="51"/>
    </location>
</feature>
<gene>
    <name evidence="2" type="ORF">OVA965_LOCUS15978</name>
    <name evidence="3" type="ORF">TMI583_LOCUS15987</name>
</gene>
<reference evidence="2" key="1">
    <citation type="submission" date="2021-02" db="EMBL/GenBank/DDBJ databases">
        <authorList>
            <person name="Nowell W R."/>
        </authorList>
    </citation>
    <scope>NUCLEOTIDE SEQUENCE</scope>
</reference>
<evidence type="ECO:0000313" key="2">
    <source>
        <dbReference type="EMBL" id="CAF1030830.1"/>
    </source>
</evidence>
<evidence type="ECO:0000256" key="1">
    <source>
        <dbReference type="SAM" id="Phobius"/>
    </source>
</evidence>
<dbReference type="AlphaFoldDB" id="A0A8S2DR79"/>